<accession>A0ABS6MXY9</accession>
<dbReference type="RefSeq" id="WP_217681865.1">
    <property type="nucleotide sequence ID" value="NZ_JAHRGL010000030.1"/>
</dbReference>
<dbReference type="EMBL" id="JAHRGL010000030">
    <property type="protein sequence ID" value="MBV2133410.1"/>
    <property type="molecule type" value="Genomic_DNA"/>
</dbReference>
<keyword evidence="3" id="KW-1185">Reference proteome</keyword>
<comment type="caution">
    <text evidence="2">The sequence shown here is derived from an EMBL/GenBank/DDBJ whole genome shotgun (WGS) entry which is preliminary data.</text>
</comment>
<dbReference type="Proteomes" id="UP000813068">
    <property type="component" value="Unassembled WGS sequence"/>
</dbReference>
<name>A0ABS6MXY9_9GAMM</name>
<dbReference type="InterPro" id="IPR000182">
    <property type="entry name" value="GNAT_dom"/>
</dbReference>
<sequence length="134" mass="14660">MPVIAEAVTQPSAQDRTDLEKIYADAPAWLLAPYPDAASLIDAGLAAGSLIAGRFNDRLLGAAWLAQDADGWQLSHLCVRKLTRGRGVAARLVAEARRRAAETNQPLRLLAPPRHLEVQAWAHRLELPLQEQEV</sequence>
<dbReference type="InterPro" id="IPR040448">
    <property type="entry name" value="PanZ_GNAT"/>
</dbReference>
<reference evidence="2 3" key="1">
    <citation type="submission" date="2021-06" db="EMBL/GenBank/DDBJ databases">
        <title>Differences between aerobic and microaerobic xylene degrading microbial communities.</title>
        <authorList>
            <person name="Banerjee S."/>
            <person name="Tancsics A."/>
        </authorList>
    </citation>
    <scope>NUCLEOTIDE SEQUENCE [LARGE SCALE GENOMIC DNA]</scope>
    <source>
        <strain evidence="2 3">MAP12</strain>
    </source>
</reference>
<gene>
    <name evidence="2" type="ORF">KRX52_11485</name>
</gene>
<dbReference type="Pfam" id="PF12568">
    <property type="entry name" value="PanZ"/>
    <property type="match status" value="1"/>
</dbReference>
<evidence type="ECO:0000313" key="3">
    <source>
        <dbReference type="Proteomes" id="UP000813068"/>
    </source>
</evidence>
<proteinExistence type="predicted"/>
<evidence type="ECO:0000313" key="2">
    <source>
        <dbReference type="EMBL" id="MBV2133410.1"/>
    </source>
</evidence>
<dbReference type="CDD" id="cd04301">
    <property type="entry name" value="NAT_SF"/>
    <property type="match status" value="1"/>
</dbReference>
<organism evidence="2 3">
    <name type="scientific">Geopseudomonas aromaticivorans</name>
    <dbReference type="NCBI Taxonomy" id="2849492"/>
    <lineage>
        <taxon>Bacteria</taxon>
        <taxon>Pseudomonadati</taxon>
        <taxon>Pseudomonadota</taxon>
        <taxon>Gammaproteobacteria</taxon>
        <taxon>Pseudomonadales</taxon>
        <taxon>Pseudomonadaceae</taxon>
        <taxon>Geopseudomonas</taxon>
    </lineage>
</organism>
<protein>
    <submittedName>
        <fullName evidence="2">PanM family protein</fullName>
    </submittedName>
</protein>
<evidence type="ECO:0000259" key="1">
    <source>
        <dbReference type="PROSITE" id="PS51186"/>
    </source>
</evidence>
<feature type="domain" description="N-acetyltransferase" evidence="1">
    <location>
        <begin position="6"/>
        <end position="134"/>
    </location>
</feature>
<dbReference type="PROSITE" id="PS51186">
    <property type="entry name" value="GNAT"/>
    <property type="match status" value="1"/>
</dbReference>